<dbReference type="PATRIC" id="fig|1305731.5.peg.350"/>
<keyword evidence="1" id="KW-0732">Signal</keyword>
<dbReference type="EMBL" id="LJZQ01000008">
    <property type="protein sequence ID" value="KPQ29148.1"/>
    <property type="molecule type" value="Genomic_DNA"/>
</dbReference>
<gene>
    <name evidence="2" type="ORF">HLUCCX14_07680</name>
</gene>
<sequence>MKLLSLLVVFLVALPAVASEKDEADQSLVGLTFGQQSEVPTQRIMRNQYEQSLVGEPEGELPAAIVVKSWERLSDSFDQPIPVRIRESTSDD</sequence>
<organism evidence="2 3">
    <name type="scientific">Marinobacter excellens HL-55</name>
    <dbReference type="NCBI Taxonomy" id="1305731"/>
    <lineage>
        <taxon>Bacteria</taxon>
        <taxon>Pseudomonadati</taxon>
        <taxon>Pseudomonadota</taxon>
        <taxon>Gammaproteobacteria</taxon>
        <taxon>Pseudomonadales</taxon>
        <taxon>Marinobacteraceae</taxon>
        <taxon>Marinobacter</taxon>
    </lineage>
</organism>
<feature type="signal peptide" evidence="1">
    <location>
        <begin position="1"/>
        <end position="18"/>
    </location>
</feature>
<reference evidence="2 3" key="1">
    <citation type="submission" date="2015-09" db="EMBL/GenBank/DDBJ databases">
        <title>Identification and resolution of microdiversity through metagenomic sequencing of parallel consortia.</title>
        <authorList>
            <person name="Nelson W.C."/>
            <person name="Romine M.F."/>
            <person name="Lindemann S.R."/>
        </authorList>
    </citation>
    <scope>NUCLEOTIDE SEQUENCE [LARGE SCALE GENOMIC DNA]</scope>
    <source>
        <strain evidence="2">HL-55</strain>
    </source>
</reference>
<comment type="caution">
    <text evidence="2">The sequence shown here is derived from an EMBL/GenBank/DDBJ whole genome shotgun (WGS) entry which is preliminary data.</text>
</comment>
<feature type="chain" id="PRO_5006148496" evidence="1">
    <location>
        <begin position="19"/>
        <end position="92"/>
    </location>
</feature>
<evidence type="ECO:0000313" key="2">
    <source>
        <dbReference type="EMBL" id="KPQ29148.1"/>
    </source>
</evidence>
<accession>A0A0P8BL53</accession>
<proteinExistence type="predicted"/>
<dbReference type="STRING" id="1305731.GCA_000934705_00544"/>
<name>A0A0P8BL53_9GAMM</name>
<dbReference type="AlphaFoldDB" id="A0A0P8BL53"/>
<evidence type="ECO:0000256" key="1">
    <source>
        <dbReference type="SAM" id="SignalP"/>
    </source>
</evidence>
<dbReference type="OrthoDB" id="6370616at2"/>
<evidence type="ECO:0000313" key="3">
    <source>
        <dbReference type="Proteomes" id="UP000050416"/>
    </source>
</evidence>
<protein>
    <submittedName>
        <fullName evidence="2">Uncharacterized protein</fullName>
    </submittedName>
</protein>
<dbReference type="Proteomes" id="UP000050416">
    <property type="component" value="Unassembled WGS sequence"/>
</dbReference>